<feature type="region of interest" description="Disordered" evidence="3">
    <location>
        <begin position="103"/>
        <end position="133"/>
    </location>
</feature>
<name>A0A3P7NXH0_DIBLA</name>
<dbReference type="PROSITE" id="PS50102">
    <property type="entry name" value="RRM"/>
    <property type="match status" value="1"/>
</dbReference>
<evidence type="ECO:0000313" key="6">
    <source>
        <dbReference type="Proteomes" id="UP000281553"/>
    </source>
</evidence>
<evidence type="ECO:0000313" key="5">
    <source>
        <dbReference type="EMBL" id="VDN40918.1"/>
    </source>
</evidence>
<evidence type="ECO:0000256" key="1">
    <source>
        <dbReference type="ARBA" id="ARBA00022884"/>
    </source>
</evidence>
<dbReference type="SMART" id="SM00360">
    <property type="entry name" value="RRM"/>
    <property type="match status" value="1"/>
</dbReference>
<dbReference type="PANTHER" id="PTHR15481">
    <property type="entry name" value="RIBONUCLEIC ACID BINDING PROTEIN S1"/>
    <property type="match status" value="1"/>
</dbReference>
<dbReference type="Proteomes" id="UP000281553">
    <property type="component" value="Unassembled WGS sequence"/>
</dbReference>
<dbReference type="OrthoDB" id="6770331at2759"/>
<sequence>MFVSMCQPNRTEPKQFAYPTGVPEPKKLFVRNLEKHVSEAALRTLFGQYGTVTTVRLVTFRNGMPKGNAYIEFATEEEASRALTATDGLTVGDKQISVAISCPPRKEDPHGFGAPPHFGGKGGNKQGNFSGPP</sequence>
<dbReference type="AlphaFoldDB" id="A0A3P7NXH0"/>
<dbReference type="PANTHER" id="PTHR15481:SF5">
    <property type="entry name" value="SQUAMOUS CELL CARCINOMA ANTIGEN RECOGNIZED BY T-CELLS 3"/>
    <property type="match status" value="1"/>
</dbReference>
<dbReference type="GO" id="GO:0005654">
    <property type="term" value="C:nucleoplasm"/>
    <property type="evidence" value="ECO:0007669"/>
    <property type="project" value="TreeGrafter"/>
</dbReference>
<dbReference type="GO" id="GO:0003723">
    <property type="term" value="F:RNA binding"/>
    <property type="evidence" value="ECO:0007669"/>
    <property type="project" value="UniProtKB-UniRule"/>
</dbReference>
<protein>
    <recommendedName>
        <fullName evidence="4">RRM domain-containing protein</fullName>
    </recommendedName>
</protein>
<dbReference type="GO" id="GO:0000398">
    <property type="term" value="P:mRNA splicing, via spliceosome"/>
    <property type="evidence" value="ECO:0007669"/>
    <property type="project" value="TreeGrafter"/>
</dbReference>
<accession>A0A3P7NXH0</accession>
<evidence type="ECO:0000259" key="4">
    <source>
        <dbReference type="PROSITE" id="PS50102"/>
    </source>
</evidence>
<dbReference type="GO" id="GO:0005737">
    <property type="term" value="C:cytoplasm"/>
    <property type="evidence" value="ECO:0007669"/>
    <property type="project" value="TreeGrafter"/>
</dbReference>
<dbReference type="InterPro" id="IPR000504">
    <property type="entry name" value="RRM_dom"/>
</dbReference>
<reference evidence="5 6" key="1">
    <citation type="submission" date="2018-11" db="EMBL/GenBank/DDBJ databases">
        <authorList>
            <consortium name="Pathogen Informatics"/>
        </authorList>
    </citation>
    <scope>NUCLEOTIDE SEQUENCE [LARGE SCALE GENOMIC DNA]</scope>
</reference>
<evidence type="ECO:0000256" key="3">
    <source>
        <dbReference type="SAM" id="MobiDB-lite"/>
    </source>
</evidence>
<feature type="domain" description="RRM" evidence="4">
    <location>
        <begin position="26"/>
        <end position="103"/>
    </location>
</feature>
<dbReference type="InterPro" id="IPR012677">
    <property type="entry name" value="Nucleotide-bd_a/b_plait_sf"/>
</dbReference>
<proteinExistence type="predicted"/>
<dbReference type="GO" id="GO:0061574">
    <property type="term" value="C:ASAP complex"/>
    <property type="evidence" value="ECO:0007669"/>
    <property type="project" value="TreeGrafter"/>
</dbReference>
<dbReference type="EMBL" id="UYRU01099912">
    <property type="protein sequence ID" value="VDN40918.1"/>
    <property type="molecule type" value="Genomic_DNA"/>
</dbReference>
<gene>
    <name evidence="5" type="ORF">DILT_LOCUS18380</name>
</gene>
<organism evidence="5 6">
    <name type="scientific">Dibothriocephalus latus</name>
    <name type="common">Fish tapeworm</name>
    <name type="synonym">Diphyllobothrium latum</name>
    <dbReference type="NCBI Taxonomy" id="60516"/>
    <lineage>
        <taxon>Eukaryota</taxon>
        <taxon>Metazoa</taxon>
        <taxon>Spiralia</taxon>
        <taxon>Lophotrochozoa</taxon>
        <taxon>Platyhelminthes</taxon>
        <taxon>Cestoda</taxon>
        <taxon>Eucestoda</taxon>
        <taxon>Diphyllobothriidea</taxon>
        <taxon>Diphyllobothriidae</taxon>
        <taxon>Dibothriocephalus</taxon>
    </lineage>
</organism>
<dbReference type="SUPFAM" id="SSF54928">
    <property type="entry name" value="RNA-binding domain, RBD"/>
    <property type="match status" value="1"/>
</dbReference>
<dbReference type="InterPro" id="IPR035979">
    <property type="entry name" value="RBD_domain_sf"/>
</dbReference>
<evidence type="ECO:0000256" key="2">
    <source>
        <dbReference type="PROSITE-ProRule" id="PRU00176"/>
    </source>
</evidence>
<keyword evidence="1 2" id="KW-0694">RNA-binding</keyword>
<dbReference type="Pfam" id="PF00076">
    <property type="entry name" value="RRM_1"/>
    <property type="match status" value="1"/>
</dbReference>
<keyword evidence="6" id="KW-1185">Reference proteome</keyword>
<dbReference type="Gene3D" id="3.30.70.330">
    <property type="match status" value="1"/>
</dbReference>